<evidence type="ECO:0000313" key="1">
    <source>
        <dbReference type="EMBL" id="KAJ1353268.1"/>
    </source>
</evidence>
<name>A0AAD5MBQ8_PARTN</name>
<proteinExistence type="predicted"/>
<dbReference type="AlphaFoldDB" id="A0AAD5MBQ8"/>
<reference evidence="1" key="1">
    <citation type="submission" date="2021-06" db="EMBL/GenBank/DDBJ databases">
        <title>Parelaphostrongylus tenuis whole genome reference sequence.</title>
        <authorList>
            <person name="Garwood T.J."/>
            <person name="Larsen P.A."/>
            <person name="Fountain-Jones N.M."/>
            <person name="Garbe J.R."/>
            <person name="Macchietto M.G."/>
            <person name="Kania S.A."/>
            <person name="Gerhold R.W."/>
            <person name="Richards J.E."/>
            <person name="Wolf T.M."/>
        </authorList>
    </citation>
    <scope>NUCLEOTIDE SEQUENCE</scope>
    <source>
        <strain evidence="1">MNPRO001-30</strain>
        <tissue evidence="1">Meninges</tissue>
    </source>
</reference>
<evidence type="ECO:0000313" key="2">
    <source>
        <dbReference type="Proteomes" id="UP001196413"/>
    </source>
</evidence>
<gene>
    <name evidence="1" type="ORF">KIN20_009863</name>
</gene>
<dbReference type="EMBL" id="JAHQIW010001654">
    <property type="protein sequence ID" value="KAJ1353268.1"/>
    <property type="molecule type" value="Genomic_DNA"/>
</dbReference>
<keyword evidence="2" id="KW-1185">Reference proteome</keyword>
<comment type="caution">
    <text evidence="1">The sequence shown here is derived from an EMBL/GenBank/DDBJ whole genome shotgun (WGS) entry which is preliminary data.</text>
</comment>
<protein>
    <submittedName>
        <fullName evidence="1">Uncharacterized protein</fullName>
    </submittedName>
</protein>
<dbReference type="Proteomes" id="UP001196413">
    <property type="component" value="Unassembled WGS sequence"/>
</dbReference>
<organism evidence="1 2">
    <name type="scientific">Parelaphostrongylus tenuis</name>
    <name type="common">Meningeal worm</name>
    <dbReference type="NCBI Taxonomy" id="148309"/>
    <lineage>
        <taxon>Eukaryota</taxon>
        <taxon>Metazoa</taxon>
        <taxon>Ecdysozoa</taxon>
        <taxon>Nematoda</taxon>
        <taxon>Chromadorea</taxon>
        <taxon>Rhabditida</taxon>
        <taxon>Rhabditina</taxon>
        <taxon>Rhabditomorpha</taxon>
        <taxon>Strongyloidea</taxon>
        <taxon>Metastrongylidae</taxon>
        <taxon>Parelaphostrongylus</taxon>
    </lineage>
</organism>
<sequence>MKAIDRALDDLFESSRAFFRNQAILQSGRVPSDHVMFSLERMSHQTDLSLHFMRMIPMRAIHHTRLVLNMPDLSDSPINTSAFRLGRGYTTSITQGILRH</sequence>
<accession>A0AAD5MBQ8</accession>